<gene>
    <name evidence="3" type="ORF">MSPICULIGERA_LOCUS20208</name>
</gene>
<dbReference type="EMBL" id="CATQJA010002664">
    <property type="protein sequence ID" value="CAJ0582065.1"/>
    <property type="molecule type" value="Genomic_DNA"/>
</dbReference>
<evidence type="ECO:0000256" key="1">
    <source>
        <dbReference type="SAM" id="MobiDB-lite"/>
    </source>
</evidence>
<sequence>MSSRAGFWQQPKVADEPKKVQRNESAVSKQFQPSRERNGSTEWLDTQSRTSANNHGFTPFKSVKDANGKAEKGKADPFEYTPSAFANGQHQAHSTPKIGRPGSAVPRVPTIPRGEKSYTWGRNGMPAPQHYRSVSAMGHPNMGTLQRAPSRTSDVPVHTLGSRYQSYTTLPRPEPMDAYRLEEQPYYAQQHYYPGPQPKMIISRPPSALPMGSEYGPMMAPPHMPPPPQSYLPTVSGSQTNPNASIVMRREEIVAWNTLWLFCSLKVVFALAIFAAGAYRMLVHAKWAYGVEFVYAFSVFIAGLIGIGSVRNKSYCAATFAYILAGLNFFASLVPFTLGVLPFLSYFFPDVAQQVPVTKNEPWEVDCGLALAVATCGLISFLMVLFGCKALGNTCRGVEQLRIRSDLDTSFGAEPLPVKQ</sequence>
<evidence type="ECO:0000313" key="3">
    <source>
        <dbReference type="EMBL" id="CAJ0582065.1"/>
    </source>
</evidence>
<feature type="transmembrane region" description="Helical" evidence="2">
    <location>
        <begin position="320"/>
        <end position="348"/>
    </location>
</feature>
<comment type="caution">
    <text evidence="3">The sequence shown here is derived from an EMBL/GenBank/DDBJ whole genome shotgun (WGS) entry which is preliminary data.</text>
</comment>
<name>A0AA36GE82_9BILA</name>
<feature type="region of interest" description="Disordered" evidence="1">
    <location>
        <begin position="1"/>
        <end position="123"/>
    </location>
</feature>
<dbReference type="Proteomes" id="UP001177023">
    <property type="component" value="Unassembled WGS sequence"/>
</dbReference>
<keyword evidence="2" id="KW-1133">Transmembrane helix</keyword>
<protein>
    <submittedName>
        <fullName evidence="3">Uncharacterized protein</fullName>
    </submittedName>
</protein>
<proteinExistence type="predicted"/>
<feature type="transmembrane region" description="Helical" evidence="2">
    <location>
        <begin position="368"/>
        <end position="392"/>
    </location>
</feature>
<evidence type="ECO:0000313" key="4">
    <source>
        <dbReference type="Proteomes" id="UP001177023"/>
    </source>
</evidence>
<feature type="transmembrane region" description="Helical" evidence="2">
    <location>
        <begin position="287"/>
        <end position="308"/>
    </location>
</feature>
<feature type="compositionally biased region" description="Polar residues" evidence="1">
    <location>
        <begin position="23"/>
        <end position="33"/>
    </location>
</feature>
<keyword evidence="2" id="KW-0812">Transmembrane</keyword>
<evidence type="ECO:0000256" key="2">
    <source>
        <dbReference type="SAM" id="Phobius"/>
    </source>
</evidence>
<keyword evidence="4" id="KW-1185">Reference proteome</keyword>
<dbReference type="AlphaFoldDB" id="A0AA36GE82"/>
<feature type="compositionally biased region" description="Polar residues" evidence="1">
    <location>
        <begin position="84"/>
        <end position="94"/>
    </location>
</feature>
<keyword evidence="2" id="KW-0472">Membrane</keyword>
<reference evidence="3" key="1">
    <citation type="submission" date="2023-06" db="EMBL/GenBank/DDBJ databases">
        <authorList>
            <person name="Delattre M."/>
        </authorList>
    </citation>
    <scope>NUCLEOTIDE SEQUENCE</scope>
    <source>
        <strain evidence="3">AF72</strain>
    </source>
</reference>
<organism evidence="3 4">
    <name type="scientific">Mesorhabditis spiculigera</name>
    <dbReference type="NCBI Taxonomy" id="96644"/>
    <lineage>
        <taxon>Eukaryota</taxon>
        <taxon>Metazoa</taxon>
        <taxon>Ecdysozoa</taxon>
        <taxon>Nematoda</taxon>
        <taxon>Chromadorea</taxon>
        <taxon>Rhabditida</taxon>
        <taxon>Rhabditina</taxon>
        <taxon>Rhabditomorpha</taxon>
        <taxon>Rhabditoidea</taxon>
        <taxon>Rhabditidae</taxon>
        <taxon>Mesorhabditinae</taxon>
        <taxon>Mesorhabditis</taxon>
    </lineage>
</organism>
<feature type="compositionally biased region" description="Basic and acidic residues" evidence="1">
    <location>
        <begin position="13"/>
        <end position="22"/>
    </location>
</feature>
<feature type="transmembrane region" description="Helical" evidence="2">
    <location>
        <begin position="258"/>
        <end position="281"/>
    </location>
</feature>
<accession>A0AA36GE82</accession>
<feature type="non-terminal residue" evidence="3">
    <location>
        <position position="1"/>
    </location>
</feature>
<feature type="compositionally biased region" description="Polar residues" evidence="1">
    <location>
        <begin position="40"/>
        <end position="56"/>
    </location>
</feature>
<feature type="compositionally biased region" description="Basic and acidic residues" evidence="1">
    <location>
        <begin position="62"/>
        <end position="77"/>
    </location>
</feature>